<dbReference type="AlphaFoldDB" id="A0A7X6DML3"/>
<dbReference type="EMBL" id="VTOW01000001">
    <property type="protein sequence ID" value="NKE69859.1"/>
    <property type="molecule type" value="Genomic_DNA"/>
</dbReference>
<sequence length="109" mass="12425">MKKVRLLREIVISPIGNCLSEIVYPVGTILWDYPEDGFVNLEISDSTWLDLKPEDYEEIKGLLGGRRSTGQYSDEWARGCLDVTRLLEEHPEGWDGPCECQLCLSYGDE</sequence>
<keyword evidence="2" id="KW-1185">Reference proteome</keyword>
<reference evidence="1 2" key="1">
    <citation type="journal article" date="2020" name="Nature">
        <title>Bacterial chemolithoautotrophy via manganese oxidation.</title>
        <authorList>
            <person name="Yu H."/>
            <person name="Leadbetter J.R."/>
        </authorList>
    </citation>
    <scope>NUCLEOTIDE SEQUENCE [LARGE SCALE GENOMIC DNA]</scope>
    <source>
        <strain evidence="1 2">Mn-1</strain>
    </source>
</reference>
<proteinExistence type="predicted"/>
<dbReference type="RefSeq" id="WP_168058142.1">
    <property type="nucleotide sequence ID" value="NZ_VTOW01000001.1"/>
</dbReference>
<accession>A0A7X6DML3</accession>
<gene>
    <name evidence="1" type="ORF">MNODULE_03740</name>
</gene>
<evidence type="ECO:0000313" key="1">
    <source>
        <dbReference type="EMBL" id="NKE69859.1"/>
    </source>
</evidence>
<comment type="caution">
    <text evidence="1">The sequence shown here is derived from an EMBL/GenBank/DDBJ whole genome shotgun (WGS) entry which is preliminary data.</text>
</comment>
<organism evidence="1 2">
    <name type="scientific">Candidatus Manganitrophus noduliformans</name>
    <dbReference type="NCBI Taxonomy" id="2606439"/>
    <lineage>
        <taxon>Bacteria</taxon>
        <taxon>Pseudomonadati</taxon>
        <taxon>Nitrospirota</taxon>
        <taxon>Nitrospiria</taxon>
        <taxon>Candidatus Troglogloeales</taxon>
        <taxon>Candidatus Manganitrophaceae</taxon>
        <taxon>Candidatus Manganitrophus</taxon>
    </lineage>
</organism>
<evidence type="ECO:0000313" key="2">
    <source>
        <dbReference type="Proteomes" id="UP000534783"/>
    </source>
</evidence>
<dbReference type="Proteomes" id="UP000534783">
    <property type="component" value="Unassembled WGS sequence"/>
</dbReference>
<name>A0A7X6DML3_9BACT</name>
<protein>
    <submittedName>
        <fullName evidence="1">Uncharacterized protein</fullName>
    </submittedName>
</protein>